<gene>
    <name evidence="1" type="ORF">TNIN_274131</name>
</gene>
<keyword evidence="2" id="KW-1185">Reference proteome</keyword>
<sequence length="88" mass="10156">MIFQKLRVDLIEKPITSDSKRYIERYQTQLIKLSDILEEKGTFSSSGRQKVILLYDNARPLTSKRTQEHLLLRLGDCPACGLNLRFGS</sequence>
<reference evidence="1" key="1">
    <citation type="submission" date="2020-08" db="EMBL/GenBank/DDBJ databases">
        <title>Multicomponent nature underlies the extraordinary mechanical properties of spider dragline silk.</title>
        <authorList>
            <person name="Kono N."/>
            <person name="Nakamura H."/>
            <person name="Mori M."/>
            <person name="Yoshida Y."/>
            <person name="Ohtoshi R."/>
            <person name="Malay A.D."/>
            <person name="Moran D.A.P."/>
            <person name="Tomita M."/>
            <person name="Numata K."/>
            <person name="Arakawa K."/>
        </authorList>
    </citation>
    <scope>NUCLEOTIDE SEQUENCE</scope>
</reference>
<dbReference type="Gene3D" id="3.30.420.10">
    <property type="entry name" value="Ribonuclease H-like superfamily/Ribonuclease H"/>
    <property type="match status" value="1"/>
</dbReference>
<dbReference type="AlphaFoldDB" id="A0A8X6XD20"/>
<evidence type="ECO:0000313" key="2">
    <source>
        <dbReference type="Proteomes" id="UP000886998"/>
    </source>
</evidence>
<name>A0A8X6XD20_9ARAC</name>
<dbReference type="InterPro" id="IPR036397">
    <property type="entry name" value="RNaseH_sf"/>
</dbReference>
<dbReference type="GO" id="GO:0003676">
    <property type="term" value="F:nucleic acid binding"/>
    <property type="evidence" value="ECO:0007669"/>
    <property type="project" value="InterPro"/>
</dbReference>
<dbReference type="Proteomes" id="UP000886998">
    <property type="component" value="Unassembled WGS sequence"/>
</dbReference>
<dbReference type="OrthoDB" id="616263at2759"/>
<protein>
    <submittedName>
        <fullName evidence="1">Uncharacterized protein</fullName>
    </submittedName>
</protein>
<comment type="caution">
    <text evidence="1">The sequence shown here is derived from an EMBL/GenBank/DDBJ whole genome shotgun (WGS) entry which is preliminary data.</text>
</comment>
<organism evidence="1 2">
    <name type="scientific">Trichonephila inaurata madagascariensis</name>
    <dbReference type="NCBI Taxonomy" id="2747483"/>
    <lineage>
        <taxon>Eukaryota</taxon>
        <taxon>Metazoa</taxon>
        <taxon>Ecdysozoa</taxon>
        <taxon>Arthropoda</taxon>
        <taxon>Chelicerata</taxon>
        <taxon>Arachnida</taxon>
        <taxon>Araneae</taxon>
        <taxon>Araneomorphae</taxon>
        <taxon>Entelegynae</taxon>
        <taxon>Araneoidea</taxon>
        <taxon>Nephilidae</taxon>
        <taxon>Trichonephila</taxon>
        <taxon>Trichonephila inaurata</taxon>
    </lineage>
</organism>
<dbReference type="EMBL" id="BMAV01007101">
    <property type="protein sequence ID" value="GFY49586.1"/>
    <property type="molecule type" value="Genomic_DNA"/>
</dbReference>
<evidence type="ECO:0000313" key="1">
    <source>
        <dbReference type="EMBL" id="GFY49586.1"/>
    </source>
</evidence>
<proteinExistence type="predicted"/>
<accession>A0A8X6XD20</accession>